<dbReference type="GO" id="GO:0034040">
    <property type="term" value="F:ATPase-coupled lipid transmembrane transporter activity"/>
    <property type="evidence" value="ECO:0007669"/>
    <property type="project" value="TreeGrafter"/>
</dbReference>
<keyword evidence="1" id="KW-0547">Nucleotide-binding</keyword>
<dbReference type="HOGENOM" id="CLU_000604_84_3_1"/>
<proteinExistence type="predicted"/>
<dbReference type="AlphaFoldDB" id="A0A0C3SFU8"/>
<dbReference type="EMBL" id="KN840438">
    <property type="protein sequence ID" value="KIP12710.1"/>
    <property type="molecule type" value="Genomic_DNA"/>
</dbReference>
<dbReference type="PROSITE" id="PS00211">
    <property type="entry name" value="ABC_TRANSPORTER_1"/>
    <property type="match status" value="1"/>
</dbReference>
<accession>A0A0C3SFU8</accession>
<dbReference type="OrthoDB" id="6500128at2759"/>
<evidence type="ECO:0000259" key="3">
    <source>
        <dbReference type="PROSITE" id="PS50893"/>
    </source>
</evidence>
<dbReference type="STRING" id="745531.A0A0C3SFU8"/>
<dbReference type="InterPro" id="IPR003439">
    <property type="entry name" value="ABC_transporter-like_ATP-bd"/>
</dbReference>
<name>A0A0C3SFU8_PHLG1</name>
<organism evidence="4 5">
    <name type="scientific">Phlebiopsis gigantea (strain 11061_1 CR5-6)</name>
    <name type="common">White-rot fungus</name>
    <name type="synonym">Peniophora gigantea</name>
    <dbReference type="NCBI Taxonomy" id="745531"/>
    <lineage>
        <taxon>Eukaryota</taxon>
        <taxon>Fungi</taxon>
        <taxon>Dikarya</taxon>
        <taxon>Basidiomycota</taxon>
        <taxon>Agaricomycotina</taxon>
        <taxon>Agaricomycetes</taxon>
        <taxon>Polyporales</taxon>
        <taxon>Phanerochaetaceae</taxon>
        <taxon>Phlebiopsis</taxon>
    </lineage>
</organism>
<evidence type="ECO:0000256" key="2">
    <source>
        <dbReference type="ARBA" id="ARBA00022840"/>
    </source>
</evidence>
<dbReference type="Gene3D" id="3.40.50.300">
    <property type="entry name" value="P-loop containing nucleotide triphosphate hydrolases"/>
    <property type="match status" value="2"/>
</dbReference>
<dbReference type="Pfam" id="PF00005">
    <property type="entry name" value="ABC_tran"/>
    <property type="match status" value="1"/>
</dbReference>
<dbReference type="InterPro" id="IPR003593">
    <property type="entry name" value="AAA+_ATPase"/>
</dbReference>
<dbReference type="CDD" id="cd03228">
    <property type="entry name" value="ABCC_MRP_Like"/>
    <property type="match status" value="1"/>
</dbReference>
<evidence type="ECO:0000256" key="1">
    <source>
        <dbReference type="ARBA" id="ARBA00022741"/>
    </source>
</evidence>
<dbReference type="PROSITE" id="PS50893">
    <property type="entry name" value="ABC_TRANSPORTER_2"/>
    <property type="match status" value="1"/>
</dbReference>
<sequence>MRPTHPPRRAANDEPQHPQAPLYHAWLASRLAKGVPLTPGAQRPVSRAHVELAVAIARRSCRSVLALLCQLHPWRLTAMVAMDLFRGVFPAFRGYSQALIINELQTVISSGNFLCERLFRLIATELLRVALESCFDSFATANEDIIQSSARFVMEYRQMEQRVRMDGPTLADPNIRDLFHESDLFVRSFNGTANFGLFSPLDLLRILTLVSETASHILILWTMTSNRTHLSLLTFSIISYILPLLISWWNKNTEYVDDYQDVKTARATAKQNKMRGMAQSDAYRAEVILFGLGPWILDNWAKARKTTLGLDRRRPFADDHPLGSLLSNINTTGILIALQNIPVVLAMQSSSTTLGSFTLYRSSVESIVFSARQLVQLLRMAYQGVFLMGAFCAAMEVEPRLQPSKEALVPYPRSGKGMSLELRNVSYTYPGSREPALKNVSFSLAAGETLAIVGLNGSGKSTLAHVLLRLLEFDAAGSLRVNGADVRSLAPAELHARCTAVFQGFARLDASVRENTRLDAAGAGPHHPDAFAPACPRNPPHGLSGGEWQRIAVSRAFMRAQRPEVELILLDEPTASLDAHAQNRVFETVDAVSRTADGQRAKTVVFITHRLATARRADKIAMMHHGTVVEFGTHEELLARGGSYASLYNASI</sequence>
<evidence type="ECO:0000313" key="5">
    <source>
        <dbReference type="Proteomes" id="UP000053257"/>
    </source>
</evidence>
<dbReference type="Proteomes" id="UP000053257">
    <property type="component" value="Unassembled WGS sequence"/>
</dbReference>
<dbReference type="GO" id="GO:0016887">
    <property type="term" value="F:ATP hydrolysis activity"/>
    <property type="evidence" value="ECO:0007669"/>
    <property type="project" value="InterPro"/>
</dbReference>
<dbReference type="PANTHER" id="PTHR24221">
    <property type="entry name" value="ATP-BINDING CASSETTE SUB-FAMILY B"/>
    <property type="match status" value="1"/>
</dbReference>
<feature type="domain" description="ABC transporter" evidence="3">
    <location>
        <begin position="420"/>
        <end position="650"/>
    </location>
</feature>
<keyword evidence="5" id="KW-1185">Reference proteome</keyword>
<gene>
    <name evidence="4" type="ORF">PHLGIDRAFT_27132</name>
</gene>
<dbReference type="SMART" id="SM00382">
    <property type="entry name" value="AAA"/>
    <property type="match status" value="1"/>
</dbReference>
<dbReference type="GO" id="GO:0005524">
    <property type="term" value="F:ATP binding"/>
    <property type="evidence" value="ECO:0007669"/>
    <property type="project" value="UniProtKB-KW"/>
</dbReference>
<protein>
    <recommendedName>
        <fullName evidence="3">ABC transporter domain-containing protein</fullName>
    </recommendedName>
</protein>
<dbReference type="InterPro" id="IPR027417">
    <property type="entry name" value="P-loop_NTPase"/>
</dbReference>
<dbReference type="SUPFAM" id="SSF52540">
    <property type="entry name" value="P-loop containing nucleoside triphosphate hydrolases"/>
    <property type="match status" value="1"/>
</dbReference>
<evidence type="ECO:0000313" key="4">
    <source>
        <dbReference type="EMBL" id="KIP12710.1"/>
    </source>
</evidence>
<reference evidence="4 5" key="1">
    <citation type="journal article" date="2014" name="PLoS Genet.">
        <title>Analysis of the Phlebiopsis gigantea genome, transcriptome and secretome provides insight into its pioneer colonization strategies of wood.</title>
        <authorList>
            <person name="Hori C."/>
            <person name="Ishida T."/>
            <person name="Igarashi K."/>
            <person name="Samejima M."/>
            <person name="Suzuki H."/>
            <person name="Master E."/>
            <person name="Ferreira P."/>
            <person name="Ruiz-Duenas F.J."/>
            <person name="Held B."/>
            <person name="Canessa P."/>
            <person name="Larrondo L.F."/>
            <person name="Schmoll M."/>
            <person name="Druzhinina I.S."/>
            <person name="Kubicek C.P."/>
            <person name="Gaskell J.A."/>
            <person name="Kersten P."/>
            <person name="St John F."/>
            <person name="Glasner J."/>
            <person name="Sabat G."/>
            <person name="Splinter BonDurant S."/>
            <person name="Syed K."/>
            <person name="Yadav J."/>
            <person name="Mgbeahuruike A.C."/>
            <person name="Kovalchuk A."/>
            <person name="Asiegbu F.O."/>
            <person name="Lackner G."/>
            <person name="Hoffmeister D."/>
            <person name="Rencoret J."/>
            <person name="Gutierrez A."/>
            <person name="Sun H."/>
            <person name="Lindquist E."/>
            <person name="Barry K."/>
            <person name="Riley R."/>
            <person name="Grigoriev I.V."/>
            <person name="Henrissat B."/>
            <person name="Kues U."/>
            <person name="Berka R.M."/>
            <person name="Martinez A.T."/>
            <person name="Covert S.F."/>
            <person name="Blanchette R.A."/>
            <person name="Cullen D."/>
        </authorList>
    </citation>
    <scope>NUCLEOTIDE SEQUENCE [LARGE SCALE GENOMIC DNA]</scope>
    <source>
        <strain evidence="4 5">11061_1 CR5-6</strain>
    </source>
</reference>
<dbReference type="PANTHER" id="PTHR24221:SF646">
    <property type="entry name" value="HAEMOLYSIN SECRETION ATP-BINDING PROTEIN"/>
    <property type="match status" value="1"/>
</dbReference>
<keyword evidence="2" id="KW-0067">ATP-binding</keyword>
<dbReference type="InterPro" id="IPR039421">
    <property type="entry name" value="Type_1_exporter"/>
</dbReference>
<dbReference type="InterPro" id="IPR017871">
    <property type="entry name" value="ABC_transporter-like_CS"/>
</dbReference>